<sequence>MVTAENVHRIIAKELNRPQVNRVLHAHPSPLQWNKEEIDFSQHCKDRLDLNKQTNRSIGLYVGIPFCIPTDPPHCGFCLFPTESYRGKDSMETYLNYLEKEAEMYRAFNPDVNISSLYVGGGTPNLMREDQYARLMAIVNKTFGGLRSDIEISLEGIPQLYKEERIREIKEAGFNRVSMGVQQINDDLIHYSGRNQTRRQIFDAIEYFNKYDLAFNVDLIFGWPEQTVERMVTDLQDLVNTGIRHITHYELNIGGISDFAMMQRDKLPPKEVVHEMYRVGREFLLSQGFQQRTIYDWERPEIQKNGSNNVRAHEYQFEDNLRKVFEVQDGEILSRHEMLGLGYAGISFANGYPEPGKSWTTANSRALKDYYDKLDRDLIPVAGYYFRSDADVKLSFLFQSLQEMKINTATYKAIFGSDVREELAEVWSTLTDKGWIQTVGDEILVNTEFHLYIPIIQTVLASSRTAEIVQEHRNRHKSSTSGSPSGRPVINIAAA</sequence>
<reference evidence="2 3" key="1">
    <citation type="submission" date="2015-05" db="EMBL/GenBank/DDBJ databases">
        <authorList>
            <person name="Tang B."/>
            <person name="Yu Y."/>
        </authorList>
    </citation>
    <scope>NUCLEOTIDE SEQUENCE [LARGE SCALE GENOMIC DNA]</scope>
    <source>
        <strain evidence="2 3">DSM 7029</strain>
    </source>
</reference>
<dbReference type="SFLD" id="SFLDS00029">
    <property type="entry name" value="Radical_SAM"/>
    <property type="match status" value="1"/>
</dbReference>
<dbReference type="PROSITE" id="PS51918">
    <property type="entry name" value="RADICAL_SAM"/>
    <property type="match status" value="1"/>
</dbReference>
<dbReference type="PANTHER" id="PTHR13932">
    <property type="entry name" value="COPROPORPHYRINIGEN III OXIDASE"/>
    <property type="match status" value="1"/>
</dbReference>
<dbReference type="SFLD" id="SFLDG01065">
    <property type="entry name" value="anaerobic_coproporphyrinogen-I"/>
    <property type="match status" value="1"/>
</dbReference>
<evidence type="ECO:0000259" key="1">
    <source>
        <dbReference type="PROSITE" id="PS51918"/>
    </source>
</evidence>
<name>A0A0G3BM14_9BURK</name>
<dbReference type="GO" id="GO:0005737">
    <property type="term" value="C:cytoplasm"/>
    <property type="evidence" value="ECO:0007669"/>
    <property type="project" value="TreeGrafter"/>
</dbReference>
<organism evidence="2 3">
    <name type="scientific">Caldimonas brevitalea</name>
    <dbReference type="NCBI Taxonomy" id="413882"/>
    <lineage>
        <taxon>Bacteria</taxon>
        <taxon>Pseudomonadati</taxon>
        <taxon>Pseudomonadota</taxon>
        <taxon>Betaproteobacteria</taxon>
        <taxon>Burkholderiales</taxon>
        <taxon>Sphaerotilaceae</taxon>
        <taxon>Caldimonas</taxon>
    </lineage>
</organism>
<dbReference type="STRING" id="413882.AAW51_2342"/>
<feature type="domain" description="Radical SAM core" evidence="1">
    <location>
        <begin position="50"/>
        <end position="290"/>
    </location>
</feature>
<proteinExistence type="predicted"/>
<accession>A0A0G3BM14</accession>
<dbReference type="PANTHER" id="PTHR13932:SF5">
    <property type="entry name" value="RADICAL S-ADENOSYL METHIONINE DOMAIN-CONTAINING PROTEIN 1, MITOCHONDRIAL"/>
    <property type="match status" value="1"/>
</dbReference>
<dbReference type="PATRIC" id="fig|413882.6.peg.2450"/>
<gene>
    <name evidence="2" type="ORF">AAW51_2342</name>
</gene>
<dbReference type="SMART" id="SM00729">
    <property type="entry name" value="Elp3"/>
    <property type="match status" value="1"/>
</dbReference>
<dbReference type="InterPro" id="IPR034505">
    <property type="entry name" value="Coproporphyrinogen-III_oxidase"/>
</dbReference>
<dbReference type="Gene3D" id="3.80.30.20">
    <property type="entry name" value="tm_1862 like domain"/>
    <property type="match status" value="1"/>
</dbReference>
<dbReference type="Pfam" id="PF04055">
    <property type="entry name" value="Radical_SAM"/>
    <property type="match status" value="1"/>
</dbReference>
<dbReference type="InterPro" id="IPR023404">
    <property type="entry name" value="rSAM_horseshoe"/>
</dbReference>
<dbReference type="GO" id="GO:0003824">
    <property type="term" value="F:catalytic activity"/>
    <property type="evidence" value="ECO:0007669"/>
    <property type="project" value="InterPro"/>
</dbReference>
<evidence type="ECO:0000313" key="2">
    <source>
        <dbReference type="EMBL" id="AKJ29033.1"/>
    </source>
</evidence>
<dbReference type="InterPro" id="IPR058240">
    <property type="entry name" value="rSAM_sf"/>
</dbReference>
<dbReference type="CDD" id="cd01335">
    <property type="entry name" value="Radical_SAM"/>
    <property type="match status" value="1"/>
</dbReference>
<dbReference type="EMBL" id="CP011371">
    <property type="protein sequence ID" value="AKJ29033.1"/>
    <property type="molecule type" value="Genomic_DNA"/>
</dbReference>
<dbReference type="KEGG" id="pbh:AAW51_2342"/>
<keyword evidence="3" id="KW-1185">Reference proteome</keyword>
<dbReference type="SUPFAM" id="SSF102114">
    <property type="entry name" value="Radical SAM enzymes"/>
    <property type="match status" value="1"/>
</dbReference>
<dbReference type="InterPro" id="IPR006638">
    <property type="entry name" value="Elp3/MiaA/NifB-like_rSAM"/>
</dbReference>
<evidence type="ECO:0000313" key="3">
    <source>
        <dbReference type="Proteomes" id="UP000035352"/>
    </source>
</evidence>
<dbReference type="AlphaFoldDB" id="A0A0G3BM14"/>
<dbReference type="InterPro" id="IPR007197">
    <property type="entry name" value="rSAM"/>
</dbReference>
<dbReference type="GO" id="GO:0051539">
    <property type="term" value="F:4 iron, 4 sulfur cluster binding"/>
    <property type="evidence" value="ECO:0007669"/>
    <property type="project" value="TreeGrafter"/>
</dbReference>
<dbReference type="GO" id="GO:0006779">
    <property type="term" value="P:porphyrin-containing compound biosynthetic process"/>
    <property type="evidence" value="ECO:0007669"/>
    <property type="project" value="TreeGrafter"/>
</dbReference>
<protein>
    <recommendedName>
        <fullName evidence="1">Radical SAM core domain-containing protein</fullName>
    </recommendedName>
</protein>
<dbReference type="Proteomes" id="UP000035352">
    <property type="component" value="Chromosome"/>
</dbReference>